<proteinExistence type="predicted"/>
<name>A0AAV4BVK7_9GAST</name>
<keyword evidence="3" id="KW-1185">Reference proteome</keyword>
<feature type="compositionally biased region" description="Pro residues" evidence="1">
    <location>
        <begin position="88"/>
        <end position="97"/>
    </location>
</feature>
<evidence type="ECO:0000313" key="3">
    <source>
        <dbReference type="Proteomes" id="UP000735302"/>
    </source>
</evidence>
<organism evidence="2 3">
    <name type="scientific">Plakobranchus ocellatus</name>
    <dbReference type="NCBI Taxonomy" id="259542"/>
    <lineage>
        <taxon>Eukaryota</taxon>
        <taxon>Metazoa</taxon>
        <taxon>Spiralia</taxon>
        <taxon>Lophotrochozoa</taxon>
        <taxon>Mollusca</taxon>
        <taxon>Gastropoda</taxon>
        <taxon>Heterobranchia</taxon>
        <taxon>Euthyneura</taxon>
        <taxon>Panpulmonata</taxon>
        <taxon>Sacoglossa</taxon>
        <taxon>Placobranchoidea</taxon>
        <taxon>Plakobranchidae</taxon>
        <taxon>Plakobranchus</taxon>
    </lineage>
</organism>
<dbReference type="AlphaFoldDB" id="A0AAV4BVK7"/>
<protein>
    <submittedName>
        <fullName evidence="2">Uncharacterized protein</fullName>
    </submittedName>
</protein>
<reference evidence="2 3" key="1">
    <citation type="journal article" date="2021" name="Elife">
        <title>Chloroplast acquisition without the gene transfer in kleptoplastic sea slugs, Plakobranchus ocellatus.</title>
        <authorList>
            <person name="Maeda T."/>
            <person name="Takahashi S."/>
            <person name="Yoshida T."/>
            <person name="Shimamura S."/>
            <person name="Takaki Y."/>
            <person name="Nagai Y."/>
            <person name="Toyoda A."/>
            <person name="Suzuki Y."/>
            <person name="Arimoto A."/>
            <person name="Ishii H."/>
            <person name="Satoh N."/>
            <person name="Nishiyama T."/>
            <person name="Hasebe M."/>
            <person name="Maruyama T."/>
            <person name="Minagawa J."/>
            <person name="Obokata J."/>
            <person name="Shigenobu S."/>
        </authorList>
    </citation>
    <scope>NUCLEOTIDE SEQUENCE [LARGE SCALE GENOMIC DNA]</scope>
</reference>
<comment type="caution">
    <text evidence="2">The sequence shown here is derived from an EMBL/GenBank/DDBJ whole genome shotgun (WGS) entry which is preliminary data.</text>
</comment>
<dbReference type="EMBL" id="BLXT01005511">
    <property type="protein sequence ID" value="GFO23367.1"/>
    <property type="molecule type" value="Genomic_DNA"/>
</dbReference>
<feature type="region of interest" description="Disordered" evidence="1">
    <location>
        <begin position="41"/>
        <end position="97"/>
    </location>
</feature>
<accession>A0AAV4BVK7</accession>
<dbReference type="Proteomes" id="UP000735302">
    <property type="component" value="Unassembled WGS sequence"/>
</dbReference>
<feature type="region of interest" description="Disordered" evidence="1">
    <location>
        <begin position="1"/>
        <end position="21"/>
    </location>
</feature>
<evidence type="ECO:0000313" key="2">
    <source>
        <dbReference type="EMBL" id="GFO23367.1"/>
    </source>
</evidence>
<evidence type="ECO:0000256" key="1">
    <source>
        <dbReference type="SAM" id="MobiDB-lite"/>
    </source>
</evidence>
<sequence>MSGSKNANKKLKGGNCADGCDLLASVSPGCVGKTEKRRLVFDPATNGPQQSDLRPSGPPSGHGASGGARTYDRRVPADLRADSLANAPPTPPNLGTK</sequence>
<feature type="compositionally biased region" description="Basic and acidic residues" evidence="1">
    <location>
        <begin position="70"/>
        <end position="81"/>
    </location>
</feature>
<gene>
    <name evidence="2" type="ORF">PoB_004987200</name>
</gene>